<dbReference type="EMBL" id="CAJNOK010038030">
    <property type="protein sequence ID" value="CAF1535173.1"/>
    <property type="molecule type" value="Genomic_DNA"/>
</dbReference>
<sequence length="134" mass="15470">MEANAKLQTECNNVLSLKDINDKLRLENDMIRLEITELQNHRLPVAPEAVRQYFKTVLKHIKFTEEQSTGPAAACSQLLPLTAEEVKMCFDPESWSTTTRNLVKKCYTTIDFDNDKTSYIELLKINKTMMKTIQ</sequence>
<organism evidence="2 3">
    <name type="scientific">Didymodactylos carnosus</name>
    <dbReference type="NCBI Taxonomy" id="1234261"/>
    <lineage>
        <taxon>Eukaryota</taxon>
        <taxon>Metazoa</taxon>
        <taxon>Spiralia</taxon>
        <taxon>Gnathifera</taxon>
        <taxon>Rotifera</taxon>
        <taxon>Eurotatoria</taxon>
        <taxon>Bdelloidea</taxon>
        <taxon>Philodinida</taxon>
        <taxon>Philodinidae</taxon>
        <taxon>Didymodactylos</taxon>
    </lineage>
</organism>
<reference evidence="2" key="1">
    <citation type="submission" date="2021-02" db="EMBL/GenBank/DDBJ databases">
        <authorList>
            <person name="Nowell W R."/>
        </authorList>
    </citation>
    <scope>NUCLEOTIDE SEQUENCE</scope>
</reference>
<evidence type="ECO:0000313" key="1">
    <source>
        <dbReference type="EMBL" id="CAF1535173.1"/>
    </source>
</evidence>
<dbReference type="Proteomes" id="UP000677228">
    <property type="component" value="Unassembled WGS sequence"/>
</dbReference>
<evidence type="ECO:0000313" key="3">
    <source>
        <dbReference type="Proteomes" id="UP000682733"/>
    </source>
</evidence>
<evidence type="ECO:0000313" key="2">
    <source>
        <dbReference type="EMBL" id="CAF4322728.1"/>
    </source>
</evidence>
<accession>A0A8S2U634</accession>
<dbReference type="Proteomes" id="UP000682733">
    <property type="component" value="Unassembled WGS sequence"/>
</dbReference>
<proteinExistence type="predicted"/>
<comment type="caution">
    <text evidence="2">The sequence shown here is derived from an EMBL/GenBank/DDBJ whole genome shotgun (WGS) entry which is preliminary data.</text>
</comment>
<dbReference type="EMBL" id="CAJOBA010060308">
    <property type="protein sequence ID" value="CAF4322728.1"/>
    <property type="molecule type" value="Genomic_DNA"/>
</dbReference>
<name>A0A8S2U634_9BILA</name>
<feature type="non-terminal residue" evidence="2">
    <location>
        <position position="1"/>
    </location>
</feature>
<protein>
    <submittedName>
        <fullName evidence="2">Uncharacterized protein</fullName>
    </submittedName>
</protein>
<gene>
    <name evidence="1" type="ORF">OVA965_LOCUS38469</name>
    <name evidence="2" type="ORF">TMI583_LOCUS39660</name>
</gene>
<dbReference type="AlphaFoldDB" id="A0A8S2U634"/>